<evidence type="ECO:0000256" key="3">
    <source>
        <dbReference type="SAM" id="Phobius"/>
    </source>
</evidence>
<evidence type="ECO:0000256" key="1">
    <source>
        <dbReference type="ARBA" id="ARBA00022679"/>
    </source>
</evidence>
<keyword evidence="3" id="KW-0472">Membrane</keyword>
<dbReference type="Pfam" id="PF01553">
    <property type="entry name" value="Acyltransferase"/>
    <property type="match status" value="1"/>
</dbReference>
<keyword evidence="1" id="KW-0808">Transferase</keyword>
<dbReference type="AlphaFoldDB" id="A0A3B0VU49"/>
<dbReference type="GO" id="GO:0003841">
    <property type="term" value="F:1-acylglycerol-3-phosphate O-acyltransferase activity"/>
    <property type="evidence" value="ECO:0007669"/>
    <property type="project" value="TreeGrafter"/>
</dbReference>
<dbReference type="EMBL" id="UOEU01000792">
    <property type="protein sequence ID" value="VAW40389.1"/>
    <property type="molecule type" value="Genomic_DNA"/>
</dbReference>
<evidence type="ECO:0000256" key="2">
    <source>
        <dbReference type="ARBA" id="ARBA00023315"/>
    </source>
</evidence>
<evidence type="ECO:0000313" key="5">
    <source>
        <dbReference type="EMBL" id="VAW40389.1"/>
    </source>
</evidence>
<dbReference type="SUPFAM" id="SSF69593">
    <property type="entry name" value="Glycerol-3-phosphate (1)-acyltransferase"/>
    <property type="match status" value="1"/>
</dbReference>
<keyword evidence="3" id="KW-1133">Transmembrane helix</keyword>
<name>A0A3B0VU49_9ZZZZ</name>
<dbReference type="CDD" id="cd07989">
    <property type="entry name" value="LPLAT_AGPAT-like"/>
    <property type="match status" value="1"/>
</dbReference>
<organism evidence="5">
    <name type="scientific">hydrothermal vent metagenome</name>
    <dbReference type="NCBI Taxonomy" id="652676"/>
    <lineage>
        <taxon>unclassified sequences</taxon>
        <taxon>metagenomes</taxon>
        <taxon>ecological metagenomes</taxon>
    </lineage>
</organism>
<keyword evidence="3" id="KW-0812">Transmembrane</keyword>
<dbReference type="PANTHER" id="PTHR10434:SF11">
    <property type="entry name" value="1-ACYL-SN-GLYCEROL-3-PHOSPHATE ACYLTRANSFERASE"/>
    <property type="match status" value="1"/>
</dbReference>
<feature type="transmembrane region" description="Helical" evidence="3">
    <location>
        <begin position="6"/>
        <end position="32"/>
    </location>
</feature>
<feature type="domain" description="Phospholipid/glycerol acyltransferase" evidence="4">
    <location>
        <begin position="72"/>
        <end position="184"/>
    </location>
</feature>
<gene>
    <name evidence="5" type="ORF">MNBD_CHLOROFLEXI01-2358</name>
</gene>
<reference evidence="5" key="1">
    <citation type="submission" date="2018-06" db="EMBL/GenBank/DDBJ databases">
        <authorList>
            <person name="Zhirakovskaya E."/>
        </authorList>
    </citation>
    <scope>NUCLEOTIDE SEQUENCE</scope>
</reference>
<feature type="transmembrane region" description="Helical" evidence="3">
    <location>
        <begin position="39"/>
        <end position="59"/>
    </location>
</feature>
<sequence length="258" mass="29376">MRFIRGSLRIFTFIMMLILTTILVLGSALLPIRIKRVRLSAWLLVPICRLLLPLFNIQFTAREAKRITQHNGFVFPNHLSFLDIILLVSIFPVRFLAKAEIANWPFIGWIARAVDTVFVNREDKESREKVRDSLSEIRTFPAVALFPEGGIFQPPTELKPFRFGAFEIAQASGTPFIPAVFIYEPLEIVFWRDEPLLTAVWRFATRPEPIKARLFLLRTVQPGSEDDPRQLALETHGAMAAVYKYGGGHEGDVLQTGI</sequence>
<accession>A0A3B0VU49</accession>
<dbReference type="SMART" id="SM00563">
    <property type="entry name" value="PlsC"/>
    <property type="match status" value="1"/>
</dbReference>
<evidence type="ECO:0000259" key="4">
    <source>
        <dbReference type="SMART" id="SM00563"/>
    </source>
</evidence>
<dbReference type="PANTHER" id="PTHR10434">
    <property type="entry name" value="1-ACYL-SN-GLYCEROL-3-PHOSPHATE ACYLTRANSFERASE"/>
    <property type="match status" value="1"/>
</dbReference>
<protein>
    <recommendedName>
        <fullName evidence="4">Phospholipid/glycerol acyltransferase domain-containing protein</fullName>
    </recommendedName>
</protein>
<dbReference type="GO" id="GO:0006654">
    <property type="term" value="P:phosphatidic acid biosynthetic process"/>
    <property type="evidence" value="ECO:0007669"/>
    <property type="project" value="TreeGrafter"/>
</dbReference>
<dbReference type="InterPro" id="IPR002123">
    <property type="entry name" value="Plipid/glycerol_acylTrfase"/>
</dbReference>
<feature type="transmembrane region" description="Helical" evidence="3">
    <location>
        <begin position="79"/>
        <end position="97"/>
    </location>
</feature>
<proteinExistence type="predicted"/>
<keyword evidence="2" id="KW-0012">Acyltransferase</keyword>